<dbReference type="PRINTS" id="PR00095">
    <property type="entry name" value="ANTSNTHASEI"/>
</dbReference>
<dbReference type="Pfam" id="PF01063">
    <property type="entry name" value="Aminotran_4"/>
    <property type="match status" value="1"/>
</dbReference>
<dbReference type="InterPro" id="IPR015890">
    <property type="entry name" value="Chorismate_C"/>
</dbReference>
<sequence>MESGFTSTYVELDFKNEYNERLKRAFTNPVEIVSVKGLQDVRPALRRIQEAVKQGYFAVGYVSYEAAPAFDRSYKVNDAAVMPLLWFGIYEGYTIVETEGAGDDFRISSWKHTQSEDTYHASISGIHEAIARGETYQVNYTTRLRAQFQGDEYALYKELCAAQQGDYNAFLRIDGHSVLSASPELFFSKKGNQILTRPMKGTVGRGFWLEDDKRQGEWLKASAKNQAENVMITDLLRNDLGMIAKTGTVSVPNLFDIEKYYTLYQMTSTITAEIEEDTDIEAIFSALFPCGSITGAPKVSTMGIIAELEDTPREVYCGAIGIVEPDGSSLFSVAIRTVRIDHASNVAEYGVGGGITWDSTAENEYAEVLTKALLLTERSPDFRLLESLKLEDGQYFLLEEHLRRIADSAQYFDYSFSREQVVKKLQNLALRHPLGVHKVRLLVSRDGDIVTETSPLPDMTPCQHGKNSEAAARTVVLAKTPVSRNDRFLYHKTTHRQVYEKHKQEAASDVFDVLLWNEDGELTEFTTGNLVVEIDGELLTPALDCGLLAGTYRNYLLSTNVIKESVLKVSDLSRATQLWYINSVRKWIKVMIIVGGE</sequence>
<dbReference type="GO" id="GO:0009396">
    <property type="term" value="P:folic acid-containing compound biosynthetic process"/>
    <property type="evidence" value="ECO:0007669"/>
    <property type="project" value="InterPro"/>
</dbReference>
<dbReference type="InterPro" id="IPR001544">
    <property type="entry name" value="Aminotrans_IV"/>
</dbReference>
<dbReference type="InterPro" id="IPR019999">
    <property type="entry name" value="Anth_synth_I-like"/>
</dbReference>
<dbReference type="InterPro" id="IPR005802">
    <property type="entry name" value="ADC_synth_comp_1"/>
</dbReference>
<keyword evidence="3" id="KW-1185">Reference proteome</keyword>
<dbReference type="PANTHER" id="PTHR11236">
    <property type="entry name" value="AMINOBENZOATE/ANTHRANILATE SYNTHASE"/>
    <property type="match status" value="1"/>
</dbReference>
<dbReference type="GO" id="GO:0046820">
    <property type="term" value="F:4-amino-4-deoxychorismate synthase activity"/>
    <property type="evidence" value="ECO:0007669"/>
    <property type="project" value="UniProtKB-EC"/>
</dbReference>
<name>A0A7W3SYM3_9BACL</name>
<proteinExistence type="predicted"/>
<dbReference type="GO" id="GO:0000162">
    <property type="term" value="P:L-tryptophan biosynthetic process"/>
    <property type="evidence" value="ECO:0007669"/>
    <property type="project" value="TreeGrafter"/>
</dbReference>
<dbReference type="Gene3D" id="3.60.120.10">
    <property type="entry name" value="Anthranilate synthase"/>
    <property type="match status" value="1"/>
</dbReference>
<dbReference type="GO" id="GO:0008696">
    <property type="term" value="F:4-amino-4-deoxychorismate lyase activity"/>
    <property type="evidence" value="ECO:0007669"/>
    <property type="project" value="UniProtKB-EC"/>
</dbReference>
<keyword evidence="2" id="KW-0808">Transferase</keyword>
<dbReference type="AlphaFoldDB" id="A0A7W3SYM3"/>
<protein>
    <submittedName>
        <fullName evidence="2">Para-aminobenzoate synthetase/4-amino-4-deoxychorismate lyase</fullName>
        <ecNumber evidence="2">2.6.1.85</ecNumber>
        <ecNumber evidence="2">4.1.3.38</ecNumber>
    </submittedName>
</protein>
<dbReference type="PANTHER" id="PTHR11236:SF50">
    <property type="entry name" value="AMINODEOXYCHORISMATE SYNTHASE COMPONENT 1"/>
    <property type="match status" value="1"/>
</dbReference>
<dbReference type="Gene3D" id="3.20.10.10">
    <property type="entry name" value="D-amino Acid Aminotransferase, subunit A, domain 2"/>
    <property type="match status" value="1"/>
</dbReference>
<evidence type="ECO:0000259" key="1">
    <source>
        <dbReference type="Pfam" id="PF00425"/>
    </source>
</evidence>
<comment type="caution">
    <text evidence="2">The sequence shown here is derived from an EMBL/GenBank/DDBJ whole genome shotgun (WGS) entry which is preliminary data.</text>
</comment>
<gene>
    <name evidence="2" type="ORF">FHR92_005087</name>
</gene>
<dbReference type="EMBL" id="JACJIP010000056">
    <property type="protein sequence ID" value="MBA9088570.1"/>
    <property type="molecule type" value="Genomic_DNA"/>
</dbReference>
<dbReference type="InterPro" id="IPR036038">
    <property type="entry name" value="Aminotransferase-like"/>
</dbReference>
<dbReference type="InterPro" id="IPR043132">
    <property type="entry name" value="BCAT-like_C"/>
</dbReference>
<feature type="domain" description="Chorismate-utilising enzyme C-terminal" evidence="1">
    <location>
        <begin position="116"/>
        <end position="371"/>
    </location>
</feature>
<evidence type="ECO:0000313" key="2">
    <source>
        <dbReference type="EMBL" id="MBA9088570.1"/>
    </source>
</evidence>
<accession>A0A7W3SYM3</accession>
<organism evidence="2 3">
    <name type="scientific">Fontibacillus solani</name>
    <dbReference type="NCBI Taxonomy" id="1572857"/>
    <lineage>
        <taxon>Bacteria</taxon>
        <taxon>Bacillati</taxon>
        <taxon>Bacillota</taxon>
        <taxon>Bacilli</taxon>
        <taxon>Bacillales</taxon>
        <taxon>Paenibacillaceae</taxon>
        <taxon>Fontibacillus</taxon>
    </lineage>
</organism>
<reference evidence="2 3" key="1">
    <citation type="submission" date="2020-08" db="EMBL/GenBank/DDBJ databases">
        <title>Genomic Encyclopedia of Type Strains, Phase III (KMG-III): the genomes of soil and plant-associated and newly described type strains.</title>
        <authorList>
            <person name="Whitman W."/>
        </authorList>
    </citation>
    <scope>NUCLEOTIDE SEQUENCE [LARGE SCALE GENOMIC DNA]</scope>
    <source>
        <strain evidence="2 3">CECT 8693</strain>
    </source>
</reference>
<keyword evidence="2" id="KW-0456">Lyase</keyword>
<dbReference type="EC" id="2.6.1.85" evidence="2"/>
<dbReference type="RefSeq" id="WP_182540241.1">
    <property type="nucleotide sequence ID" value="NZ_JACJIP010000056.1"/>
</dbReference>
<dbReference type="Proteomes" id="UP000567067">
    <property type="component" value="Unassembled WGS sequence"/>
</dbReference>
<dbReference type="Pfam" id="PF00425">
    <property type="entry name" value="Chorismate_bind"/>
    <property type="match status" value="1"/>
</dbReference>
<dbReference type="SUPFAM" id="SSF56752">
    <property type="entry name" value="D-aminoacid aminotransferase-like PLP-dependent enzymes"/>
    <property type="match status" value="1"/>
</dbReference>
<dbReference type="NCBIfam" id="TIGR00553">
    <property type="entry name" value="pabB"/>
    <property type="match status" value="1"/>
</dbReference>
<dbReference type="EC" id="4.1.3.38" evidence="2"/>
<evidence type="ECO:0000313" key="3">
    <source>
        <dbReference type="Proteomes" id="UP000567067"/>
    </source>
</evidence>
<dbReference type="InterPro" id="IPR005801">
    <property type="entry name" value="ADC_synthase"/>
</dbReference>
<dbReference type="InterPro" id="IPR043131">
    <property type="entry name" value="BCAT-like_N"/>
</dbReference>
<keyword evidence="2" id="KW-0032">Aminotransferase</keyword>
<dbReference type="SUPFAM" id="SSF56322">
    <property type="entry name" value="ADC synthase"/>
    <property type="match status" value="1"/>
</dbReference>
<dbReference type="Gene3D" id="3.30.470.10">
    <property type="match status" value="1"/>
</dbReference>